<dbReference type="InterPro" id="IPR001220">
    <property type="entry name" value="Legume_lectin_dom"/>
</dbReference>
<name>A0A6J1G5K8_CUCMO</name>
<keyword evidence="5" id="KW-1003">Cell membrane</keyword>
<keyword evidence="8 24" id="KW-0812">Transmembrane</keyword>
<feature type="compositionally biased region" description="Polar residues" evidence="23">
    <location>
        <begin position="639"/>
        <end position="658"/>
    </location>
</feature>
<dbReference type="CDD" id="cd06899">
    <property type="entry name" value="lectin_legume_LecRK_Arcelin_ConA"/>
    <property type="match status" value="1"/>
</dbReference>
<dbReference type="GO" id="GO:0009626">
    <property type="term" value="P:plant-type hypersensitive response"/>
    <property type="evidence" value="ECO:0007669"/>
    <property type="project" value="UniProtKB-ARBA"/>
</dbReference>
<dbReference type="GO" id="GO:0005886">
    <property type="term" value="C:plasma membrane"/>
    <property type="evidence" value="ECO:0007669"/>
    <property type="project" value="UniProtKB-SubCell"/>
</dbReference>
<comment type="subunit">
    <text evidence="21">Interacts with ABCG40.</text>
</comment>
<dbReference type="KEGG" id="cmos:111451103"/>
<keyword evidence="10" id="KW-0430">Lectin</keyword>
<organism evidence="26 27">
    <name type="scientific">Cucurbita moschata</name>
    <name type="common">Winter crookneck squash</name>
    <name type="synonym">Cucurbita pepo var. moschata</name>
    <dbReference type="NCBI Taxonomy" id="3662"/>
    <lineage>
        <taxon>Eukaryota</taxon>
        <taxon>Viridiplantae</taxon>
        <taxon>Streptophyta</taxon>
        <taxon>Embryophyta</taxon>
        <taxon>Tracheophyta</taxon>
        <taxon>Spermatophyta</taxon>
        <taxon>Magnoliopsida</taxon>
        <taxon>eudicotyledons</taxon>
        <taxon>Gunneridae</taxon>
        <taxon>Pentapetalae</taxon>
        <taxon>rosids</taxon>
        <taxon>fabids</taxon>
        <taxon>Cucurbitales</taxon>
        <taxon>Cucurbitaceae</taxon>
        <taxon>Cucurbiteae</taxon>
        <taxon>Cucurbita</taxon>
    </lineage>
</organism>
<evidence type="ECO:0000313" key="26">
    <source>
        <dbReference type="Proteomes" id="UP000504609"/>
    </source>
</evidence>
<dbReference type="Gene3D" id="3.30.200.20">
    <property type="entry name" value="Phosphorylase Kinase, domain 1"/>
    <property type="match status" value="1"/>
</dbReference>
<dbReference type="FunFam" id="2.60.120.200:FF:000103">
    <property type="entry name" value="L-type lectin-domain containing receptor kinase IX.1"/>
    <property type="match status" value="1"/>
</dbReference>
<dbReference type="Proteomes" id="UP000504609">
    <property type="component" value="Unplaced"/>
</dbReference>
<evidence type="ECO:0000256" key="16">
    <source>
        <dbReference type="ARBA" id="ARBA00023136"/>
    </source>
</evidence>
<evidence type="ECO:0000256" key="14">
    <source>
        <dbReference type="ARBA" id="ARBA00022840"/>
    </source>
</evidence>
<dbReference type="GO" id="GO:0005524">
    <property type="term" value="F:ATP binding"/>
    <property type="evidence" value="ECO:0007669"/>
    <property type="project" value="UniProtKB-UniRule"/>
</dbReference>
<dbReference type="SMR" id="A0A6J1G5K8"/>
<evidence type="ECO:0000256" key="10">
    <source>
        <dbReference type="ARBA" id="ARBA00022734"/>
    </source>
</evidence>
<keyword evidence="15 24" id="KW-1133">Transmembrane helix</keyword>
<evidence type="ECO:0000256" key="8">
    <source>
        <dbReference type="ARBA" id="ARBA00022692"/>
    </source>
</evidence>
<feature type="region of interest" description="Disordered" evidence="23">
    <location>
        <begin position="638"/>
        <end position="658"/>
    </location>
</feature>
<dbReference type="PANTHER" id="PTHR27007">
    <property type="match status" value="1"/>
</dbReference>
<evidence type="ECO:0000256" key="17">
    <source>
        <dbReference type="ARBA" id="ARBA00023170"/>
    </source>
</evidence>
<keyword evidence="16 24" id="KW-0472">Membrane</keyword>
<comment type="similarity">
    <text evidence="3">In the N-terminal section; belongs to the leguminous lectin family.</text>
</comment>
<reference evidence="27" key="1">
    <citation type="submission" date="2025-08" db="UniProtKB">
        <authorList>
            <consortium name="RefSeq"/>
        </authorList>
    </citation>
    <scope>IDENTIFICATION</scope>
    <source>
        <tissue evidence="27">Young leaves</tissue>
    </source>
</reference>
<dbReference type="GO" id="GO:0004674">
    <property type="term" value="F:protein serine/threonine kinase activity"/>
    <property type="evidence" value="ECO:0007669"/>
    <property type="project" value="UniProtKB-KW"/>
</dbReference>
<keyword evidence="18" id="KW-0325">Glycoprotein</keyword>
<dbReference type="InterPro" id="IPR008271">
    <property type="entry name" value="Ser/Thr_kinase_AS"/>
</dbReference>
<dbReference type="CDD" id="cd14066">
    <property type="entry name" value="STKc_IRAK"/>
    <property type="match status" value="1"/>
</dbReference>
<evidence type="ECO:0000256" key="6">
    <source>
        <dbReference type="ARBA" id="ARBA00022527"/>
    </source>
</evidence>
<dbReference type="PROSITE" id="PS00108">
    <property type="entry name" value="PROTEIN_KINASE_ST"/>
    <property type="match status" value="1"/>
</dbReference>
<dbReference type="Gene3D" id="1.10.510.10">
    <property type="entry name" value="Transferase(Phosphotransferase) domain 1"/>
    <property type="match status" value="1"/>
</dbReference>
<dbReference type="InterPro" id="IPR011009">
    <property type="entry name" value="Kinase-like_dom_sf"/>
</dbReference>
<feature type="binding site" evidence="22">
    <location>
        <position position="379"/>
    </location>
    <ligand>
        <name>ATP</name>
        <dbReference type="ChEBI" id="CHEBI:30616"/>
    </ligand>
</feature>
<keyword evidence="26" id="KW-1185">Reference proteome</keyword>
<dbReference type="RefSeq" id="XP_022947146.1">
    <property type="nucleotide sequence ID" value="XM_023091378.1"/>
</dbReference>
<dbReference type="GO" id="GO:0002229">
    <property type="term" value="P:defense response to oomycetes"/>
    <property type="evidence" value="ECO:0007669"/>
    <property type="project" value="UniProtKB-ARBA"/>
</dbReference>
<keyword evidence="11 22" id="KW-0547">Nucleotide-binding</keyword>
<dbReference type="Pfam" id="PF00069">
    <property type="entry name" value="Pkinase"/>
    <property type="match status" value="1"/>
</dbReference>
<evidence type="ECO:0000256" key="20">
    <source>
        <dbReference type="ARBA" id="ARBA00058818"/>
    </source>
</evidence>
<evidence type="ECO:0000256" key="5">
    <source>
        <dbReference type="ARBA" id="ARBA00022475"/>
    </source>
</evidence>
<evidence type="ECO:0000256" key="23">
    <source>
        <dbReference type="SAM" id="MobiDB-lite"/>
    </source>
</evidence>
<feature type="domain" description="Protein kinase" evidence="25">
    <location>
        <begin position="349"/>
        <end position="627"/>
    </location>
</feature>
<evidence type="ECO:0000256" key="12">
    <source>
        <dbReference type="ARBA" id="ARBA00022777"/>
    </source>
</evidence>
<evidence type="ECO:0000256" key="15">
    <source>
        <dbReference type="ARBA" id="ARBA00022989"/>
    </source>
</evidence>
<evidence type="ECO:0000256" key="22">
    <source>
        <dbReference type="PROSITE-ProRule" id="PRU10141"/>
    </source>
</evidence>
<evidence type="ECO:0000256" key="11">
    <source>
        <dbReference type="ARBA" id="ARBA00022741"/>
    </source>
</evidence>
<keyword evidence="12" id="KW-0418">Kinase</keyword>
<dbReference type="GO" id="GO:0030246">
    <property type="term" value="F:carbohydrate binding"/>
    <property type="evidence" value="ECO:0007669"/>
    <property type="project" value="UniProtKB-KW"/>
</dbReference>
<feature type="transmembrane region" description="Helical" evidence="24">
    <location>
        <begin position="279"/>
        <end position="302"/>
    </location>
</feature>
<comment type="function">
    <text evidence="19">Involved in resistance response to the pathogenic oomycetes Phytophthora infestans and Phytophthora capsici.</text>
</comment>
<keyword evidence="7" id="KW-0808">Transferase</keyword>
<evidence type="ECO:0000259" key="25">
    <source>
        <dbReference type="PROSITE" id="PS50011"/>
    </source>
</evidence>
<keyword evidence="9" id="KW-0732">Signal</keyword>
<evidence type="ECO:0000256" key="3">
    <source>
        <dbReference type="ARBA" id="ARBA00008536"/>
    </source>
</evidence>
<evidence type="ECO:0000256" key="7">
    <source>
        <dbReference type="ARBA" id="ARBA00022679"/>
    </source>
</evidence>
<accession>A0A6J1G5K8</accession>
<dbReference type="FunFam" id="1.10.510.10:FF:000240">
    <property type="entry name" value="Lectin-domain containing receptor kinase A4.3"/>
    <property type="match status" value="1"/>
</dbReference>
<comment type="subcellular location">
    <subcellularLocation>
        <location evidence="1">Cell membrane</location>
        <topology evidence="1">Single-pass type I membrane protein</topology>
    </subcellularLocation>
</comment>
<dbReference type="SUPFAM" id="SSF49899">
    <property type="entry name" value="Concanavalin A-like lectins/glucanases"/>
    <property type="match status" value="1"/>
</dbReference>
<evidence type="ECO:0000256" key="9">
    <source>
        <dbReference type="ARBA" id="ARBA00022729"/>
    </source>
</evidence>
<dbReference type="PROSITE" id="PS50011">
    <property type="entry name" value="PROTEIN_KINASE_DOM"/>
    <property type="match status" value="1"/>
</dbReference>
<dbReference type="PROSITE" id="PS00107">
    <property type="entry name" value="PROTEIN_KINASE_ATP"/>
    <property type="match status" value="1"/>
</dbReference>
<evidence type="ECO:0000256" key="18">
    <source>
        <dbReference type="ARBA" id="ARBA00023180"/>
    </source>
</evidence>
<keyword evidence="6" id="KW-0723">Serine/threonine-protein kinase</keyword>
<keyword evidence="17" id="KW-0675">Receptor</keyword>
<evidence type="ECO:0000256" key="4">
    <source>
        <dbReference type="ARBA" id="ARBA00010217"/>
    </source>
</evidence>
<gene>
    <name evidence="27" type="primary">LOC111451103</name>
</gene>
<evidence type="ECO:0000256" key="19">
    <source>
        <dbReference type="ARBA" id="ARBA00058054"/>
    </source>
</evidence>
<comment type="similarity">
    <text evidence="2">Belongs to the leguminous lectin family.</text>
</comment>
<comment type="function">
    <text evidence="20">Promotes hydrogen peroxide H(2)O(2) production and cell death.</text>
</comment>
<evidence type="ECO:0000256" key="13">
    <source>
        <dbReference type="ARBA" id="ARBA00022821"/>
    </source>
</evidence>
<dbReference type="Pfam" id="PF00139">
    <property type="entry name" value="Lectin_legB"/>
    <property type="match status" value="1"/>
</dbReference>
<dbReference type="AlphaFoldDB" id="A0A6J1G5K8"/>
<dbReference type="InterPro" id="IPR017441">
    <property type="entry name" value="Protein_kinase_ATP_BS"/>
</dbReference>
<keyword evidence="13" id="KW-0611">Plant defense</keyword>
<evidence type="ECO:0000256" key="24">
    <source>
        <dbReference type="SAM" id="Phobius"/>
    </source>
</evidence>
<evidence type="ECO:0000313" key="27">
    <source>
        <dbReference type="RefSeq" id="XP_022947146.1"/>
    </source>
</evidence>
<dbReference type="InterPro" id="IPR050528">
    <property type="entry name" value="L-type_Lectin-RKs"/>
</dbReference>
<evidence type="ECO:0000256" key="21">
    <source>
        <dbReference type="ARBA" id="ARBA00063357"/>
    </source>
</evidence>
<dbReference type="SUPFAM" id="SSF56112">
    <property type="entry name" value="Protein kinase-like (PK-like)"/>
    <property type="match status" value="1"/>
</dbReference>
<dbReference type="InterPro" id="IPR000719">
    <property type="entry name" value="Prot_kinase_dom"/>
</dbReference>
<dbReference type="InterPro" id="IPR013320">
    <property type="entry name" value="ConA-like_dom_sf"/>
</dbReference>
<dbReference type="Gene3D" id="2.60.120.200">
    <property type="match status" value="1"/>
</dbReference>
<keyword evidence="14 22" id="KW-0067">ATP-binding</keyword>
<dbReference type="FunFam" id="3.30.200.20:FF:000168">
    <property type="entry name" value="L-type lectin-domain containing receptor kinase IX.1"/>
    <property type="match status" value="1"/>
</dbReference>
<protein>
    <submittedName>
        <fullName evidence="27">L-type lectin-domain containing receptor kinase IX.1-like</fullName>
    </submittedName>
</protein>
<dbReference type="SMART" id="SM00220">
    <property type="entry name" value="S_TKc"/>
    <property type="match status" value="1"/>
</dbReference>
<sequence>MAMSSYVFSMSSRLLFVVILLLYFLTSSIDSISFKIDRFKTNESDTLYQGDAMPSVGAVEFNNVKYLCRVGWVIYEDVIPIWDSKTGRATDFSTHFSFIIDTTIVKNYGNGLAFFLAPPGFQIPPNSAGGFLGLYNTTNSDSTLNQIVHVEFDSFSNEEWDPPFEHVGINVNSIHSSNSTRWNASLHSGDVADVWISYNSTTKNLSVSWKYQNSSSTSFENTNLSYHLDLTKVLPQWATVGFSAATGLNVERHTLFSWEFNSSLDLEQGSEDNGNKVDIIVGVTVSIGVSIIMGIVAFVVVWRLKQKKRNSLEENGNEMNLTSINDDLERGAGPRRFSRKLLAMATNNFSNERKLGEGGFGAVYRGYIPDLGLTIAVKKISRGSRQGRKEYITEVKIISRLRHRNLVQLIGWCHDKGEFLLVYEFMHNGSLDSHLFGRKSPLVWGVRYKIALGLASALLYLHEEWEQCVVHRDIKSSNVMLDSNFNVKLGDFGLARLMDHEMGAQTTGLVGTLGYLAPEYIGTGRASKESDVFSFGVVALEIATGRMSRNAMETGSHKGLVEWVWDLYGSGKVLMGVDEKLQSDYDRKQMECLMIVGLWSAYPDPNLRPSIRQVIQVLNFETTMPSLPDKMPVAVYHAPSTSMSSNEPPITSSLDMGR</sequence>
<evidence type="ECO:0000256" key="1">
    <source>
        <dbReference type="ARBA" id="ARBA00004251"/>
    </source>
</evidence>
<evidence type="ECO:0000256" key="2">
    <source>
        <dbReference type="ARBA" id="ARBA00007606"/>
    </source>
</evidence>
<comment type="similarity">
    <text evidence="4">In the C-terminal section; belongs to the protein kinase superfamily. Ser/Thr protein kinase family.</text>
</comment>
<proteinExistence type="inferred from homology"/>
<dbReference type="GeneID" id="111451103"/>